<proteinExistence type="predicted"/>
<dbReference type="Proteomes" id="UP001331761">
    <property type="component" value="Unassembled WGS sequence"/>
</dbReference>
<sequence length="199" mass="22281">TTAFPTVHTGDEVVLLHFPNYTNAVVRSVEFWAPPPRGGFLHVMTTIDPAYKPFAVYLTYNLPSTGFVRLFIPQVLQGITGRTLFVDNSTSLIKRESYRSQYVVLVYRTTEPIETDIQNSVSLGPDTEGLDLMKECNNVLCFLSTTKLSEQLGRPIAGSVFYITTENIMFKTVEVNHASSILLYVQSLLFSLVLVWSSS</sequence>
<dbReference type="AlphaFoldDB" id="A0AAN8IXW6"/>
<comment type="caution">
    <text evidence="1">The sequence shown here is derived from an EMBL/GenBank/DDBJ whole genome shotgun (WGS) entry which is preliminary data.</text>
</comment>
<keyword evidence="2" id="KW-1185">Reference proteome</keyword>
<feature type="non-terminal residue" evidence="1">
    <location>
        <position position="1"/>
    </location>
</feature>
<name>A0AAN8IXW6_TRICO</name>
<accession>A0AAN8IXW6</accession>
<dbReference type="EMBL" id="WIXE01021123">
    <property type="protein sequence ID" value="KAK5968659.1"/>
    <property type="molecule type" value="Genomic_DNA"/>
</dbReference>
<evidence type="ECO:0000313" key="1">
    <source>
        <dbReference type="EMBL" id="KAK5968659.1"/>
    </source>
</evidence>
<protein>
    <submittedName>
        <fullName evidence="1">Uncharacterized protein</fullName>
    </submittedName>
</protein>
<organism evidence="1 2">
    <name type="scientific">Trichostrongylus colubriformis</name>
    <name type="common">Black scour worm</name>
    <dbReference type="NCBI Taxonomy" id="6319"/>
    <lineage>
        <taxon>Eukaryota</taxon>
        <taxon>Metazoa</taxon>
        <taxon>Ecdysozoa</taxon>
        <taxon>Nematoda</taxon>
        <taxon>Chromadorea</taxon>
        <taxon>Rhabditida</taxon>
        <taxon>Rhabditina</taxon>
        <taxon>Rhabditomorpha</taxon>
        <taxon>Strongyloidea</taxon>
        <taxon>Trichostrongylidae</taxon>
        <taxon>Trichostrongylus</taxon>
    </lineage>
</organism>
<evidence type="ECO:0000313" key="2">
    <source>
        <dbReference type="Proteomes" id="UP001331761"/>
    </source>
</evidence>
<gene>
    <name evidence="1" type="ORF">GCK32_007701</name>
</gene>
<reference evidence="1 2" key="1">
    <citation type="submission" date="2019-10" db="EMBL/GenBank/DDBJ databases">
        <title>Assembly and Annotation for the nematode Trichostrongylus colubriformis.</title>
        <authorList>
            <person name="Martin J."/>
        </authorList>
    </citation>
    <scope>NUCLEOTIDE SEQUENCE [LARGE SCALE GENOMIC DNA]</scope>
    <source>
        <strain evidence="1">G859</strain>
        <tissue evidence="1">Whole worm</tissue>
    </source>
</reference>